<dbReference type="Proteomes" id="UP000276407">
    <property type="component" value="Chromosome 1"/>
</dbReference>
<name>A0AAD0URQ6_9LEPT</name>
<dbReference type="KEGG" id="lkm:EFP84_13555"/>
<reference evidence="1 2" key="1">
    <citation type="submission" date="2018-11" db="EMBL/GenBank/DDBJ databases">
        <title>Complete genome sequence of Leptospira kmetyi isolate LS 001/16 from soil sample associated with a leptospirosis patient in Kelantan.</title>
        <authorList>
            <person name="Muhammad Yusoff F."/>
            <person name="Muhammad Yusoff S."/>
            <person name="Ahmad M.N."/>
            <person name="Yusof N.Y."/>
            <person name="Aziah I."/>
        </authorList>
    </citation>
    <scope>NUCLEOTIDE SEQUENCE [LARGE SCALE GENOMIC DNA]</scope>
    <source>
        <strain evidence="1 2">LS 001/16</strain>
    </source>
</reference>
<evidence type="ECO:0008006" key="3">
    <source>
        <dbReference type="Google" id="ProtNLM"/>
    </source>
</evidence>
<dbReference type="EMBL" id="CP033614">
    <property type="protein sequence ID" value="AYV56430.1"/>
    <property type="molecule type" value="Genomic_DNA"/>
</dbReference>
<gene>
    <name evidence="1" type="ORF">EFP84_13555</name>
</gene>
<evidence type="ECO:0000313" key="2">
    <source>
        <dbReference type="Proteomes" id="UP000276407"/>
    </source>
</evidence>
<organism evidence="1 2">
    <name type="scientific">Leptospira kmetyi</name>
    <dbReference type="NCBI Taxonomy" id="408139"/>
    <lineage>
        <taxon>Bacteria</taxon>
        <taxon>Pseudomonadati</taxon>
        <taxon>Spirochaetota</taxon>
        <taxon>Spirochaetia</taxon>
        <taxon>Leptospirales</taxon>
        <taxon>Leptospiraceae</taxon>
        <taxon>Leptospira</taxon>
    </lineage>
</organism>
<protein>
    <recommendedName>
        <fullName evidence="3">PDZ domain-containing protein</fullName>
    </recommendedName>
</protein>
<evidence type="ECO:0000313" key="1">
    <source>
        <dbReference type="EMBL" id="AYV56430.1"/>
    </source>
</evidence>
<sequence>MSFKFNLFIIIILSFECSSLLKKDLRNANYYFGDHQINILYPLIGFGFRVLQSDKEDVLKENDVIVEINDISLSEYKCAYENNVEVDLVKYYGFRNTLEIKSITLIRNDHLFRFYKEASGIKKSEVNNRFGFKKRYKTIQILNEKVYSDGQYSYIFILHEYLYTLLIKSIIESHYKTLSNIDIDFNNGIFVVSYEGQQFLTVKDKNVHLSETAFPKIEKKLKACY</sequence>
<accession>A0AAD0URQ6</accession>
<dbReference type="AlphaFoldDB" id="A0AAD0URQ6"/>
<proteinExistence type="predicted"/>
<dbReference type="RefSeq" id="WP_123179816.1">
    <property type="nucleotide sequence ID" value="NZ_CP033614.1"/>
</dbReference>